<keyword evidence="7" id="KW-0735">Signal-anchor</keyword>
<dbReference type="Pfam" id="PF00397">
    <property type="entry name" value="WW"/>
    <property type="match status" value="1"/>
</dbReference>
<evidence type="ECO:0000256" key="3">
    <source>
        <dbReference type="ARBA" id="ARBA00005735"/>
    </source>
</evidence>
<comment type="similarity">
    <text evidence="3">Belongs to the glycosyltransferase 7 family.</text>
</comment>
<dbReference type="SMART" id="SM00456">
    <property type="entry name" value="WW"/>
    <property type="match status" value="1"/>
</dbReference>
<evidence type="ECO:0000256" key="9">
    <source>
        <dbReference type="ARBA" id="ARBA00023136"/>
    </source>
</evidence>
<sequence length="375" mass="43388">MSSETDAMPLPKGWVRTFSNSQKRYFYSHKDTKHTQWHFPTASEASDPWMAKKRAEEAREREKQKMRENKAKRPAEGPSGGGTSSSTDQKQKRSRPNTTEADSFLALDATNVAIIVPYRDLHPEQNRAKHLEQFVPHMVRFLKNLQRKSKVSDFHVYIVEQSDDNRKFNRGKLLNIGFDLAKKAKRKHDAFIFHDVDLLPQADLGDAYATFPKAPYHIARVWDRYSNNPKYFGGVVSFSASDFKRINGYPNTFWGWGGEDDELQLRCQNIGLSWDWPRNGGTLVDLEQMNLTEKLGFLRQNKQWKCMVKWEALEEHEKTWKKNGLNDLVYGVLETNSLDPQTNKASKITVDVKLNGNHWANDKCGVDFMGDWNKK</sequence>
<dbReference type="Gene3D" id="2.20.70.10">
    <property type="match status" value="1"/>
</dbReference>
<dbReference type="GO" id="GO:0016020">
    <property type="term" value="C:membrane"/>
    <property type="evidence" value="ECO:0007669"/>
    <property type="project" value="UniProtKB-SubCell"/>
</dbReference>
<dbReference type="SUPFAM" id="SSF53448">
    <property type="entry name" value="Nucleotide-diphospho-sugar transferases"/>
    <property type="match status" value="1"/>
</dbReference>
<proteinExistence type="inferred from homology"/>
<dbReference type="AlphaFoldDB" id="A0AAD2PU34"/>
<evidence type="ECO:0000256" key="2">
    <source>
        <dbReference type="ARBA" id="ARBA00004922"/>
    </source>
</evidence>
<keyword evidence="14" id="KW-1185">Reference proteome</keyword>
<comment type="caution">
    <text evidence="13">The sequence shown here is derived from an EMBL/GenBank/DDBJ whole genome shotgun (WGS) entry which is preliminary data.</text>
</comment>
<dbReference type="Pfam" id="PF02709">
    <property type="entry name" value="Glyco_transf_7C"/>
    <property type="match status" value="1"/>
</dbReference>
<reference evidence="13" key="1">
    <citation type="submission" date="2023-08" db="EMBL/GenBank/DDBJ databases">
        <authorList>
            <person name="Audoor S."/>
            <person name="Bilcke G."/>
        </authorList>
    </citation>
    <scope>NUCLEOTIDE SEQUENCE</scope>
</reference>
<dbReference type="InterPro" id="IPR027995">
    <property type="entry name" value="Galactosyl_T_N"/>
</dbReference>
<dbReference type="Pfam" id="PF13733">
    <property type="entry name" value="Glyco_transf_7N"/>
    <property type="match status" value="1"/>
</dbReference>
<comment type="pathway">
    <text evidence="2">Protein modification; protein glycosylation.</text>
</comment>
<keyword evidence="8" id="KW-1133">Transmembrane helix</keyword>
<dbReference type="InterPro" id="IPR036020">
    <property type="entry name" value="WW_dom_sf"/>
</dbReference>
<dbReference type="PANTHER" id="PTHR19300:SF57">
    <property type="entry name" value="BETA-1,4-N-ACETYLGALACTOSAMINYLTRANSFERASE"/>
    <property type="match status" value="1"/>
</dbReference>
<evidence type="ECO:0000256" key="5">
    <source>
        <dbReference type="ARBA" id="ARBA00022679"/>
    </source>
</evidence>
<dbReference type="Gene3D" id="3.90.550.10">
    <property type="entry name" value="Spore Coat Polysaccharide Biosynthesis Protein SpsA, Chain A"/>
    <property type="match status" value="1"/>
</dbReference>
<evidence type="ECO:0000259" key="12">
    <source>
        <dbReference type="PROSITE" id="PS50020"/>
    </source>
</evidence>
<evidence type="ECO:0000256" key="7">
    <source>
        <dbReference type="ARBA" id="ARBA00022968"/>
    </source>
</evidence>
<keyword evidence="4" id="KW-0328">Glycosyltransferase</keyword>
<dbReference type="GO" id="GO:0008378">
    <property type="term" value="F:galactosyltransferase activity"/>
    <property type="evidence" value="ECO:0007669"/>
    <property type="project" value="TreeGrafter"/>
</dbReference>
<evidence type="ECO:0000256" key="1">
    <source>
        <dbReference type="ARBA" id="ARBA00004606"/>
    </source>
</evidence>
<dbReference type="GO" id="GO:0005794">
    <property type="term" value="C:Golgi apparatus"/>
    <property type="evidence" value="ECO:0007669"/>
    <property type="project" value="TreeGrafter"/>
</dbReference>
<evidence type="ECO:0000313" key="14">
    <source>
        <dbReference type="Proteomes" id="UP001295423"/>
    </source>
</evidence>
<evidence type="ECO:0000256" key="10">
    <source>
        <dbReference type="ARBA" id="ARBA00023180"/>
    </source>
</evidence>
<dbReference type="InterPro" id="IPR001202">
    <property type="entry name" value="WW_dom"/>
</dbReference>
<dbReference type="Proteomes" id="UP001295423">
    <property type="component" value="Unassembled WGS sequence"/>
</dbReference>
<dbReference type="InterPro" id="IPR027791">
    <property type="entry name" value="Galactosyl_T_C"/>
</dbReference>
<dbReference type="SUPFAM" id="SSF51045">
    <property type="entry name" value="WW domain"/>
    <property type="match status" value="1"/>
</dbReference>
<dbReference type="EMBL" id="CAKOGP040001714">
    <property type="protein sequence ID" value="CAJ1946736.1"/>
    <property type="molecule type" value="Genomic_DNA"/>
</dbReference>
<comment type="subcellular location">
    <subcellularLocation>
        <location evidence="1">Membrane</location>
        <topology evidence="1">Single-pass type II membrane protein</topology>
    </subcellularLocation>
</comment>
<evidence type="ECO:0000256" key="8">
    <source>
        <dbReference type="ARBA" id="ARBA00022989"/>
    </source>
</evidence>
<dbReference type="InterPro" id="IPR029044">
    <property type="entry name" value="Nucleotide-diphossugar_trans"/>
</dbReference>
<dbReference type="PROSITE" id="PS50020">
    <property type="entry name" value="WW_DOMAIN_2"/>
    <property type="match status" value="1"/>
</dbReference>
<keyword evidence="10" id="KW-0325">Glycoprotein</keyword>
<accession>A0AAD2PU34</accession>
<dbReference type="GO" id="GO:0005975">
    <property type="term" value="P:carbohydrate metabolic process"/>
    <property type="evidence" value="ECO:0007669"/>
    <property type="project" value="InterPro"/>
</dbReference>
<protein>
    <recommendedName>
        <fullName evidence="12">WW domain-containing protein</fullName>
    </recommendedName>
</protein>
<keyword evidence="6" id="KW-0812">Transmembrane</keyword>
<evidence type="ECO:0000256" key="4">
    <source>
        <dbReference type="ARBA" id="ARBA00022676"/>
    </source>
</evidence>
<gene>
    <name evidence="13" type="ORF">CYCCA115_LOCUS10812</name>
</gene>
<feature type="region of interest" description="Disordered" evidence="11">
    <location>
        <begin position="32"/>
        <end position="102"/>
    </location>
</feature>
<keyword evidence="5" id="KW-0808">Transferase</keyword>
<dbReference type="InterPro" id="IPR003859">
    <property type="entry name" value="Galactosyl_T"/>
</dbReference>
<dbReference type="PRINTS" id="PR02050">
    <property type="entry name" value="B14GALTRFASE"/>
</dbReference>
<evidence type="ECO:0000256" key="11">
    <source>
        <dbReference type="SAM" id="MobiDB-lite"/>
    </source>
</evidence>
<keyword evidence="9" id="KW-0472">Membrane</keyword>
<name>A0AAD2PU34_9STRA</name>
<feature type="domain" description="WW" evidence="12">
    <location>
        <begin position="8"/>
        <end position="42"/>
    </location>
</feature>
<dbReference type="PROSITE" id="PS01159">
    <property type="entry name" value="WW_DOMAIN_1"/>
    <property type="match status" value="1"/>
</dbReference>
<dbReference type="PANTHER" id="PTHR19300">
    <property type="entry name" value="BETA-1,4-GALACTOSYLTRANSFERASE"/>
    <property type="match status" value="1"/>
</dbReference>
<feature type="compositionally biased region" description="Basic and acidic residues" evidence="11">
    <location>
        <begin position="53"/>
        <end position="75"/>
    </location>
</feature>
<dbReference type="CDD" id="cd00201">
    <property type="entry name" value="WW"/>
    <property type="match status" value="1"/>
</dbReference>
<evidence type="ECO:0000313" key="13">
    <source>
        <dbReference type="EMBL" id="CAJ1946736.1"/>
    </source>
</evidence>
<organism evidence="13 14">
    <name type="scientific">Cylindrotheca closterium</name>
    <dbReference type="NCBI Taxonomy" id="2856"/>
    <lineage>
        <taxon>Eukaryota</taxon>
        <taxon>Sar</taxon>
        <taxon>Stramenopiles</taxon>
        <taxon>Ochrophyta</taxon>
        <taxon>Bacillariophyta</taxon>
        <taxon>Bacillariophyceae</taxon>
        <taxon>Bacillariophycidae</taxon>
        <taxon>Bacillariales</taxon>
        <taxon>Bacillariaceae</taxon>
        <taxon>Cylindrotheca</taxon>
    </lineage>
</organism>
<evidence type="ECO:0000256" key="6">
    <source>
        <dbReference type="ARBA" id="ARBA00022692"/>
    </source>
</evidence>